<dbReference type="HOGENOM" id="CLU_038572_0_0_6"/>
<evidence type="ECO:0000313" key="7">
    <source>
        <dbReference type="EMBL" id="CAX61953.1"/>
    </source>
</evidence>
<evidence type="ECO:0000256" key="5">
    <source>
        <dbReference type="SAM" id="MobiDB-lite"/>
    </source>
</evidence>
<keyword evidence="2" id="KW-0804">Transcription</keyword>
<dbReference type="eggNOG" id="COG3177">
    <property type="taxonomic scope" value="Bacteria"/>
</dbReference>
<dbReference type="InterPro" id="IPR040198">
    <property type="entry name" value="Fido_containing"/>
</dbReference>
<dbReference type="Proteomes" id="UP000008793">
    <property type="component" value="Chromosome"/>
</dbReference>
<feature type="binding site" evidence="4">
    <location>
        <begin position="249"/>
        <end position="256"/>
    </location>
    <ligand>
        <name>ATP</name>
        <dbReference type="ChEBI" id="CHEBI:30616"/>
    </ligand>
</feature>
<dbReference type="GO" id="GO:0003700">
    <property type="term" value="F:DNA-binding transcription factor activity"/>
    <property type="evidence" value="ECO:0007669"/>
    <property type="project" value="InterPro"/>
</dbReference>
<gene>
    <name evidence="7" type="ordered locus">EbC_44220</name>
</gene>
<evidence type="ECO:0000256" key="2">
    <source>
        <dbReference type="ARBA" id="ARBA00023163"/>
    </source>
</evidence>
<evidence type="ECO:0000259" key="6">
    <source>
        <dbReference type="PROSITE" id="PS51459"/>
    </source>
</evidence>
<evidence type="ECO:0000313" key="8">
    <source>
        <dbReference type="Proteomes" id="UP000008793"/>
    </source>
</evidence>
<dbReference type="Pfam" id="PF02661">
    <property type="entry name" value="Fic"/>
    <property type="match status" value="1"/>
</dbReference>
<dbReference type="Pfam" id="PF08220">
    <property type="entry name" value="HTH_DeoR"/>
    <property type="match status" value="1"/>
</dbReference>
<proteinExistence type="predicted"/>
<dbReference type="STRING" id="634500.EbC_44220"/>
<dbReference type="PROSITE" id="PS51459">
    <property type="entry name" value="FIDO"/>
    <property type="match status" value="1"/>
</dbReference>
<dbReference type="SUPFAM" id="SSF140931">
    <property type="entry name" value="Fic-like"/>
    <property type="match status" value="1"/>
</dbReference>
<dbReference type="EMBL" id="FP236843">
    <property type="protein sequence ID" value="CAX61953.1"/>
    <property type="molecule type" value="Genomic_DNA"/>
</dbReference>
<organism evidence="8">
    <name type="scientific">Erwinia billingiae (strain Eb661)</name>
    <dbReference type="NCBI Taxonomy" id="634500"/>
    <lineage>
        <taxon>Bacteria</taxon>
        <taxon>Pseudomonadati</taxon>
        <taxon>Pseudomonadota</taxon>
        <taxon>Gammaproteobacteria</taxon>
        <taxon>Enterobacterales</taxon>
        <taxon>Erwiniaceae</taxon>
        <taxon>Erwinia</taxon>
    </lineage>
</organism>
<dbReference type="SUPFAM" id="SSF46785">
    <property type="entry name" value="Winged helix' DNA-binding domain"/>
    <property type="match status" value="1"/>
</dbReference>
<accession>D8MLC5</accession>
<dbReference type="InterPro" id="IPR001034">
    <property type="entry name" value="DeoR_HTH"/>
</dbReference>
<dbReference type="Gene3D" id="1.10.3290.10">
    <property type="entry name" value="Fido-like domain"/>
    <property type="match status" value="1"/>
</dbReference>
<dbReference type="PANTHER" id="PTHR13504:SF38">
    <property type="entry name" value="FIDO DOMAIN-CONTAINING PROTEIN"/>
    <property type="match status" value="1"/>
</dbReference>
<evidence type="ECO:0000256" key="1">
    <source>
        <dbReference type="ARBA" id="ARBA00023015"/>
    </source>
</evidence>
<dbReference type="PANTHER" id="PTHR13504">
    <property type="entry name" value="FIDO DOMAIN-CONTAINING PROTEIN DDB_G0283145"/>
    <property type="match status" value="1"/>
</dbReference>
<sequence>MKPVDDKGRYLHWDSLRHRIPKQLDPELVWTFVKHARRSGGRTLPLTDKNGSKAQLYVTDFMQKTCSQVDRLTSSSAENELLKGLEERSYFIKDLFGEESISSSQLEGAATTTRVAQEMLQIKREPRDESERMIFGNYRMMQFVVQQAGQKMTAGLLKEIHAIGVQDINDAQYKPGDFRDHDDIVLEDTLSKDVIHQPPSHTQLDEYIETLCHWANEPHEKDVTGSYIHPLLKACVLHFMIGYIHPFCDGNGRTARALFYWYMLKCGYSAFRHISVSRLLKEAPVAYGKAYLQTETDDFDLTYFVSHQCETVAKAVDAYITHIKELIRIRSELDAWLWSNESVKDLNARQQQIMSVAIAHPGRIFSLGEAMENLKISYNTARTDFQQLAKLGLLKAHKEGKETVFIAPKNSKQAKKWNDAEPDLPKTTGW</sequence>
<feature type="region of interest" description="Disordered" evidence="5">
    <location>
        <begin position="411"/>
        <end position="430"/>
    </location>
</feature>
<dbReference type="InterPro" id="IPR036597">
    <property type="entry name" value="Fido-like_dom_sf"/>
</dbReference>
<dbReference type="InterPro" id="IPR036390">
    <property type="entry name" value="WH_DNA-bd_sf"/>
</dbReference>
<keyword evidence="1" id="KW-0805">Transcription regulation</keyword>
<evidence type="ECO:0000256" key="4">
    <source>
        <dbReference type="PIRSR" id="PIRSR640198-2"/>
    </source>
</evidence>
<dbReference type="InterPro" id="IPR003812">
    <property type="entry name" value="Fido"/>
</dbReference>
<feature type="active site" evidence="3">
    <location>
        <position position="245"/>
    </location>
</feature>
<protein>
    <submittedName>
        <fullName evidence="7">Filamentation induced by cAMP protein Fic</fullName>
    </submittedName>
</protein>
<keyword evidence="4" id="KW-0067">ATP-binding</keyword>
<dbReference type="KEGG" id="ebi:EbC_44220"/>
<keyword evidence="4" id="KW-0547">Nucleotide-binding</keyword>
<reference evidence="7 8" key="1">
    <citation type="journal article" date="2010" name="BMC Genomics">
        <title>Genome comparison of the epiphytic bacteria Erwinia billingiae and E. tasmaniensis with the pear pathogen E. pyrifoliae.</title>
        <authorList>
            <person name="Kube M."/>
            <person name="Migdoll A.M."/>
            <person name="Gehring I."/>
            <person name="Heitmann K."/>
            <person name="Mayer Y."/>
            <person name="Kuhl H."/>
            <person name="Knaust F."/>
            <person name="Geider K."/>
            <person name="Reinhardt R."/>
        </authorList>
    </citation>
    <scope>NUCLEOTIDE SEQUENCE [LARGE SCALE GENOMIC DNA]</scope>
    <source>
        <strain evidence="7 8">Eb661</strain>
    </source>
</reference>
<name>D8MLC5_ERWBE</name>
<dbReference type="GO" id="GO:0005524">
    <property type="term" value="F:ATP binding"/>
    <property type="evidence" value="ECO:0007669"/>
    <property type="project" value="UniProtKB-KW"/>
</dbReference>
<dbReference type="AlphaFoldDB" id="D8MLC5"/>
<feature type="domain" description="Fido" evidence="6">
    <location>
        <begin position="152"/>
        <end position="307"/>
    </location>
</feature>
<evidence type="ECO:0000256" key="3">
    <source>
        <dbReference type="PIRSR" id="PIRSR640198-1"/>
    </source>
</evidence>
<keyword evidence="8" id="KW-1185">Reference proteome</keyword>